<reference evidence="10 11" key="1">
    <citation type="journal article" date="2011" name="Proc. Natl. Acad. Sci. U.S.A.">
        <title>Genome and transcriptome analyses of the mountain pine beetle-fungal symbiont Grosmannia clavigera, a lodgepole pine pathogen.</title>
        <authorList>
            <person name="DiGuistini S."/>
            <person name="Wang Y."/>
            <person name="Liao N.Y."/>
            <person name="Taylor G."/>
            <person name="Tanguay P."/>
            <person name="Feau N."/>
            <person name="Henrissat B."/>
            <person name="Chan S.K."/>
            <person name="Hesse-Orce U."/>
            <person name="Alamouti S.M."/>
            <person name="Tsui C.K.M."/>
            <person name="Docking R.T."/>
            <person name="Levasseur A."/>
            <person name="Haridas S."/>
            <person name="Robertson G."/>
            <person name="Birol I."/>
            <person name="Holt R.A."/>
            <person name="Marra M.A."/>
            <person name="Hamelin R.C."/>
            <person name="Hirst M."/>
            <person name="Jones S.J.M."/>
            <person name="Bohlmann J."/>
            <person name="Breuil C."/>
        </authorList>
    </citation>
    <scope>NUCLEOTIDE SEQUENCE [LARGE SCALE GENOMIC DNA]</scope>
    <source>
        <strain evidence="11">kw1407 / UAMH 11150</strain>
    </source>
</reference>
<comment type="subcellular location">
    <subcellularLocation>
        <location evidence="1">Membrane</location>
        <topology evidence="1">Single-pass type IV membrane protein</topology>
    </subcellularLocation>
</comment>
<dbReference type="HOGENOM" id="CLU_042423_0_0_1"/>
<dbReference type="SMART" id="SM00397">
    <property type="entry name" value="t_SNARE"/>
    <property type="match status" value="1"/>
</dbReference>
<proteinExistence type="inferred from homology"/>
<feature type="domain" description="T-SNARE coiled-coil homology" evidence="9">
    <location>
        <begin position="222"/>
        <end position="284"/>
    </location>
</feature>
<evidence type="ECO:0000256" key="4">
    <source>
        <dbReference type="ARBA" id="ARBA00022989"/>
    </source>
</evidence>
<dbReference type="CDD" id="cd15849">
    <property type="entry name" value="SNARE_Sso1"/>
    <property type="match status" value="1"/>
</dbReference>
<keyword evidence="3 8" id="KW-0812">Transmembrane</keyword>
<organism evidence="11">
    <name type="scientific">Grosmannia clavigera (strain kw1407 / UAMH 11150)</name>
    <name type="common">Blue stain fungus</name>
    <name type="synonym">Graphiocladiella clavigera</name>
    <dbReference type="NCBI Taxonomy" id="655863"/>
    <lineage>
        <taxon>Eukaryota</taxon>
        <taxon>Fungi</taxon>
        <taxon>Dikarya</taxon>
        <taxon>Ascomycota</taxon>
        <taxon>Pezizomycotina</taxon>
        <taxon>Sordariomycetes</taxon>
        <taxon>Sordariomycetidae</taxon>
        <taxon>Ophiostomatales</taxon>
        <taxon>Ophiostomataceae</taxon>
        <taxon>Leptographium</taxon>
    </lineage>
</organism>
<dbReference type="OrthoDB" id="10255013at2759"/>
<dbReference type="AlphaFoldDB" id="F0XFM9"/>
<dbReference type="GO" id="GO:0048278">
    <property type="term" value="P:vesicle docking"/>
    <property type="evidence" value="ECO:0007669"/>
    <property type="project" value="TreeGrafter"/>
</dbReference>
<sequence length="324" mass="36364">MSYSNNTYQAQSPYETENQYSQYQGNPYEQTPGAETGNGYGQPEQHEMQPYGQPANAGAPVMTQQEYLAQVSSVRGEIRSLTTSVQSIAGLHQRALGGNEPGAAQQLEQLVAQTQLKNTQIRNQLRLLQRDCERTTDSLHALKKRQFETLNNDFKKELQSYMNEEKQYRETYREQIARQYRIVNPEATETEVAQAADADWGSEGIFQTALRTNRSGQATAVLGAVRARHNELQRIEQSITELNGLFNDLDTLVIQQDPVFSQVEDQTQNAVGNLESANKQVEKATKSARNRRKLKWFCLLVVVLIIIAIALGVGLGVALNKNNK</sequence>
<evidence type="ECO:0000313" key="10">
    <source>
        <dbReference type="EMBL" id="EFX03451.1"/>
    </source>
</evidence>
<dbReference type="Pfam" id="PF00804">
    <property type="entry name" value="Syntaxin"/>
    <property type="match status" value="1"/>
</dbReference>
<dbReference type="GO" id="GO:0000149">
    <property type="term" value="F:SNARE binding"/>
    <property type="evidence" value="ECO:0007669"/>
    <property type="project" value="TreeGrafter"/>
</dbReference>
<dbReference type="InterPro" id="IPR000727">
    <property type="entry name" value="T_SNARE_dom"/>
</dbReference>
<evidence type="ECO:0000259" key="9">
    <source>
        <dbReference type="PROSITE" id="PS50192"/>
    </source>
</evidence>
<dbReference type="eggNOG" id="KOG0810">
    <property type="taxonomic scope" value="Eukaryota"/>
</dbReference>
<dbReference type="InterPro" id="IPR006011">
    <property type="entry name" value="Syntaxin_N"/>
</dbReference>
<dbReference type="InParanoid" id="F0XFM9"/>
<dbReference type="GO" id="GO:0006887">
    <property type="term" value="P:exocytosis"/>
    <property type="evidence" value="ECO:0007669"/>
    <property type="project" value="TreeGrafter"/>
</dbReference>
<feature type="transmembrane region" description="Helical" evidence="8">
    <location>
        <begin position="296"/>
        <end position="319"/>
    </location>
</feature>
<keyword evidence="4 8" id="KW-1133">Transmembrane helix</keyword>
<dbReference type="GeneID" id="25976928"/>
<dbReference type="SUPFAM" id="SSF47661">
    <property type="entry name" value="t-snare proteins"/>
    <property type="match status" value="1"/>
</dbReference>
<dbReference type="Gene3D" id="1.20.58.70">
    <property type="match status" value="1"/>
</dbReference>
<dbReference type="PROSITE" id="PS50192">
    <property type="entry name" value="T_SNARE"/>
    <property type="match status" value="1"/>
</dbReference>
<evidence type="ECO:0000256" key="3">
    <source>
        <dbReference type="ARBA" id="ARBA00022692"/>
    </source>
</evidence>
<evidence type="ECO:0000256" key="7">
    <source>
        <dbReference type="SAM" id="MobiDB-lite"/>
    </source>
</evidence>
<evidence type="ECO:0000313" key="11">
    <source>
        <dbReference type="Proteomes" id="UP000007796"/>
    </source>
</evidence>
<dbReference type="GO" id="GO:0012505">
    <property type="term" value="C:endomembrane system"/>
    <property type="evidence" value="ECO:0007669"/>
    <property type="project" value="TreeGrafter"/>
</dbReference>
<dbReference type="GO" id="GO:0005484">
    <property type="term" value="F:SNAP receptor activity"/>
    <property type="evidence" value="ECO:0007669"/>
    <property type="project" value="TreeGrafter"/>
</dbReference>
<dbReference type="SMART" id="SM00503">
    <property type="entry name" value="SynN"/>
    <property type="match status" value="1"/>
</dbReference>
<dbReference type="InterPro" id="IPR045242">
    <property type="entry name" value="Syntaxin"/>
</dbReference>
<protein>
    <submittedName>
        <fullName evidence="10">Syntaxin-like protein psy1</fullName>
    </submittedName>
</protein>
<dbReference type="Proteomes" id="UP000007796">
    <property type="component" value="Unassembled WGS sequence"/>
</dbReference>
<comment type="similarity">
    <text evidence="2">Belongs to the syntaxin family.</text>
</comment>
<dbReference type="GO" id="GO:0006886">
    <property type="term" value="P:intracellular protein transport"/>
    <property type="evidence" value="ECO:0007669"/>
    <property type="project" value="TreeGrafter"/>
</dbReference>
<keyword evidence="5 8" id="KW-0472">Membrane</keyword>
<dbReference type="RefSeq" id="XP_014172933.1">
    <property type="nucleotide sequence ID" value="XM_014317458.1"/>
</dbReference>
<dbReference type="EMBL" id="GL629765">
    <property type="protein sequence ID" value="EFX03451.1"/>
    <property type="molecule type" value="Genomic_DNA"/>
</dbReference>
<dbReference type="PANTHER" id="PTHR19957">
    <property type="entry name" value="SYNTAXIN"/>
    <property type="match status" value="1"/>
</dbReference>
<dbReference type="GO" id="GO:0031201">
    <property type="term" value="C:SNARE complex"/>
    <property type="evidence" value="ECO:0007669"/>
    <property type="project" value="TreeGrafter"/>
</dbReference>
<dbReference type="Pfam" id="PF05739">
    <property type="entry name" value="SNARE"/>
    <property type="match status" value="1"/>
</dbReference>
<evidence type="ECO:0000256" key="8">
    <source>
        <dbReference type="SAM" id="Phobius"/>
    </source>
</evidence>
<keyword evidence="6" id="KW-0175">Coiled coil</keyword>
<dbReference type="STRING" id="655863.F0XFM9"/>
<dbReference type="GO" id="GO:0006906">
    <property type="term" value="P:vesicle fusion"/>
    <property type="evidence" value="ECO:0007669"/>
    <property type="project" value="TreeGrafter"/>
</dbReference>
<evidence type="ECO:0000256" key="5">
    <source>
        <dbReference type="ARBA" id="ARBA00023136"/>
    </source>
</evidence>
<name>F0XFM9_GROCL</name>
<feature type="coiled-coil region" evidence="6">
    <location>
        <begin position="104"/>
        <end position="171"/>
    </location>
</feature>
<accession>F0XFM9</accession>
<dbReference type="GO" id="GO:0005886">
    <property type="term" value="C:plasma membrane"/>
    <property type="evidence" value="ECO:0007669"/>
    <property type="project" value="TreeGrafter"/>
</dbReference>
<gene>
    <name evidence="10" type="ORF">CMQ_379</name>
</gene>
<feature type="region of interest" description="Disordered" evidence="7">
    <location>
        <begin position="1"/>
        <end position="58"/>
    </location>
</feature>
<dbReference type="InterPro" id="IPR010989">
    <property type="entry name" value="SNARE"/>
</dbReference>
<feature type="compositionally biased region" description="Polar residues" evidence="7">
    <location>
        <begin position="1"/>
        <end position="29"/>
    </location>
</feature>
<evidence type="ECO:0000256" key="1">
    <source>
        <dbReference type="ARBA" id="ARBA00004211"/>
    </source>
</evidence>
<evidence type="ECO:0000256" key="2">
    <source>
        <dbReference type="ARBA" id="ARBA00009063"/>
    </source>
</evidence>
<dbReference type="PANTHER" id="PTHR19957:SF307">
    <property type="entry name" value="PROTEIN SSO1-RELATED"/>
    <property type="match status" value="1"/>
</dbReference>
<evidence type="ECO:0000256" key="6">
    <source>
        <dbReference type="SAM" id="Coils"/>
    </source>
</evidence>
<keyword evidence="11" id="KW-1185">Reference proteome</keyword>